<evidence type="ECO:0000256" key="5">
    <source>
        <dbReference type="ARBA" id="ARBA00022679"/>
    </source>
</evidence>
<feature type="binding site" evidence="13">
    <location>
        <position position="360"/>
    </location>
    <ligand>
        <name>Mg(2+)</name>
        <dbReference type="ChEBI" id="CHEBI:18420"/>
    </ligand>
</feature>
<comment type="cofactor">
    <cofactor evidence="14">
        <name>[4Fe-4S] cluster</name>
        <dbReference type="ChEBI" id="CHEBI:49883"/>
    </cofactor>
    <text evidence="14">Binds 1 [4Fe-4S] cluster per subunit.</text>
</comment>
<dbReference type="HAMAP" id="MF_01931">
    <property type="entry name" value="PurF"/>
    <property type="match status" value="1"/>
</dbReference>
<dbReference type="InterPro" id="IPR017932">
    <property type="entry name" value="GATase_2_dom"/>
</dbReference>
<dbReference type="SUPFAM" id="SSF56235">
    <property type="entry name" value="N-terminal nucleophile aminohydrolases (Ntn hydrolases)"/>
    <property type="match status" value="1"/>
</dbReference>
<dbReference type="CDD" id="cd06223">
    <property type="entry name" value="PRTases_typeI"/>
    <property type="match status" value="1"/>
</dbReference>
<dbReference type="AlphaFoldDB" id="A0AAV1ZIT5"/>
<evidence type="ECO:0000256" key="12">
    <source>
        <dbReference type="PIRSR" id="PIRSR000485-1"/>
    </source>
</evidence>
<feature type="binding site" evidence="14">
    <location>
        <position position="313"/>
    </location>
    <ligand>
        <name>[4Fe-4S] cluster</name>
        <dbReference type="ChEBI" id="CHEBI:49883"/>
    </ligand>
</feature>
<dbReference type="GO" id="GO:0051536">
    <property type="term" value="F:iron-sulfur cluster binding"/>
    <property type="evidence" value="ECO:0007669"/>
    <property type="project" value="UniProtKB-KW"/>
</dbReference>
<dbReference type="InterPro" id="IPR029057">
    <property type="entry name" value="PRTase-like"/>
</dbReference>
<accession>A0AAV1ZIT5</accession>
<dbReference type="InterPro" id="IPR035584">
    <property type="entry name" value="PurF_N"/>
</dbReference>
<feature type="binding site" evidence="14">
    <location>
        <position position="459"/>
    </location>
    <ligand>
        <name>[4Fe-4S] cluster</name>
        <dbReference type="ChEBI" id="CHEBI:49883"/>
    </ligand>
</feature>
<dbReference type="Proteomes" id="UP001497382">
    <property type="component" value="Unassembled WGS sequence"/>
</dbReference>
<name>A0AAV1ZIT5_9ARAC</name>
<comment type="cofactor">
    <cofactor evidence="13">
        <name>Mg(2+)</name>
        <dbReference type="ChEBI" id="CHEBI:18420"/>
    </cofactor>
    <text evidence="13">Binds 1 Mg(2+) ion per subunit.</text>
</comment>
<dbReference type="InterPro" id="IPR000836">
    <property type="entry name" value="PRTase_dom"/>
</dbReference>
<dbReference type="Gene3D" id="3.40.50.2020">
    <property type="match status" value="1"/>
</dbReference>
<dbReference type="PROSITE" id="PS51278">
    <property type="entry name" value="GATASE_TYPE_2"/>
    <property type="match status" value="1"/>
</dbReference>
<evidence type="ECO:0000256" key="1">
    <source>
        <dbReference type="ARBA" id="ARBA00005209"/>
    </source>
</evidence>
<keyword evidence="17" id="KW-1185">Reference proteome</keyword>
<feature type="binding site" evidence="14">
    <location>
        <position position="516"/>
    </location>
    <ligand>
        <name>[4Fe-4S] cluster</name>
        <dbReference type="ChEBI" id="CHEBI:49883"/>
    </ligand>
</feature>
<feature type="binding site" evidence="13">
    <location>
        <position position="423"/>
    </location>
    <ligand>
        <name>Mg(2+)</name>
        <dbReference type="ChEBI" id="CHEBI:18420"/>
    </ligand>
</feature>
<keyword evidence="6 11" id="KW-0658">Purine biosynthesis</keyword>
<dbReference type="GO" id="GO:0009113">
    <property type="term" value="P:purine nucleobase biosynthetic process"/>
    <property type="evidence" value="ECO:0007669"/>
    <property type="project" value="InterPro"/>
</dbReference>
<evidence type="ECO:0000313" key="17">
    <source>
        <dbReference type="Proteomes" id="UP001497382"/>
    </source>
</evidence>
<dbReference type="SUPFAM" id="SSF53271">
    <property type="entry name" value="PRTase-like"/>
    <property type="match status" value="1"/>
</dbReference>
<keyword evidence="13" id="KW-0479">Metal-binding</keyword>
<evidence type="ECO:0000256" key="6">
    <source>
        <dbReference type="ARBA" id="ARBA00022755"/>
    </source>
</evidence>
<comment type="catalytic activity">
    <reaction evidence="10">
        <text>5-phospho-beta-D-ribosylamine + L-glutamate + diphosphate = 5-phospho-alpha-D-ribose 1-diphosphate + L-glutamine + H2O</text>
        <dbReference type="Rhea" id="RHEA:14905"/>
        <dbReference type="ChEBI" id="CHEBI:15377"/>
        <dbReference type="ChEBI" id="CHEBI:29985"/>
        <dbReference type="ChEBI" id="CHEBI:33019"/>
        <dbReference type="ChEBI" id="CHEBI:58017"/>
        <dbReference type="ChEBI" id="CHEBI:58359"/>
        <dbReference type="ChEBI" id="CHEBI:58681"/>
        <dbReference type="EC" id="2.4.2.14"/>
    </reaction>
    <physiologicalReaction direction="right-to-left" evidence="10">
        <dbReference type="Rhea" id="RHEA:14907"/>
    </physiologicalReaction>
</comment>
<dbReference type="CDD" id="cd00715">
    <property type="entry name" value="GPATase_N"/>
    <property type="match status" value="1"/>
</dbReference>
<evidence type="ECO:0000256" key="3">
    <source>
        <dbReference type="ARBA" id="ARBA00011941"/>
    </source>
</evidence>
<dbReference type="Gene3D" id="3.60.20.10">
    <property type="entry name" value="Glutamine Phosphoribosylpyrophosphate, subunit 1, domain 1"/>
    <property type="match status" value="1"/>
</dbReference>
<evidence type="ECO:0000313" key="16">
    <source>
        <dbReference type="EMBL" id="CAL1271499.1"/>
    </source>
</evidence>
<evidence type="ECO:0000259" key="15">
    <source>
        <dbReference type="PROSITE" id="PS51278"/>
    </source>
</evidence>
<gene>
    <name evidence="16" type="ORF">LARSCL_LOCUS5845</name>
</gene>
<keyword evidence="5 11" id="KW-0808">Transferase</keyword>
<feature type="active site" description="Nucleophile" evidence="12">
    <location>
        <position position="15"/>
    </location>
</feature>
<dbReference type="Pfam" id="PF13522">
    <property type="entry name" value="GATase_6"/>
    <property type="match status" value="1"/>
</dbReference>
<evidence type="ECO:0000256" key="8">
    <source>
        <dbReference type="ARBA" id="ARBA00033770"/>
    </source>
</evidence>
<evidence type="ECO:0000256" key="7">
    <source>
        <dbReference type="ARBA" id="ARBA00022962"/>
    </source>
</evidence>
<dbReference type="PIRSF" id="PIRSF000485">
    <property type="entry name" value="Amd_phspho_trans"/>
    <property type="match status" value="1"/>
</dbReference>
<comment type="similarity">
    <text evidence="2 11">In the C-terminal section; belongs to the purine/pyrimidine phosphoribosyltransferase family.</text>
</comment>
<dbReference type="GO" id="GO:0006164">
    <property type="term" value="P:purine nucleotide biosynthetic process"/>
    <property type="evidence" value="ECO:0007669"/>
    <property type="project" value="UniProtKB-KW"/>
</dbReference>
<evidence type="ECO:0000256" key="4">
    <source>
        <dbReference type="ARBA" id="ARBA00022676"/>
    </source>
</evidence>
<dbReference type="PANTHER" id="PTHR11907">
    <property type="entry name" value="AMIDOPHOSPHORIBOSYLTRANSFERASE"/>
    <property type="match status" value="1"/>
</dbReference>
<keyword evidence="14" id="KW-0411">Iron-sulfur</keyword>
<keyword evidence="7" id="KW-0315">Glutamine amidotransferase</keyword>
<evidence type="ECO:0000256" key="10">
    <source>
        <dbReference type="ARBA" id="ARBA00048545"/>
    </source>
</evidence>
<dbReference type="InterPro" id="IPR029055">
    <property type="entry name" value="Ntn_hydrolases_N"/>
</dbReference>
<dbReference type="EMBL" id="CAXIEN010000054">
    <property type="protein sequence ID" value="CAL1271499.1"/>
    <property type="molecule type" value="Genomic_DNA"/>
</dbReference>
<protein>
    <recommendedName>
        <fullName evidence="8 11">Amidophosphoribosyltransferase</fullName>
        <shortName evidence="11">ATase</shortName>
        <ecNumber evidence="3 11">2.4.2.14</ecNumber>
    </recommendedName>
    <alternativeName>
        <fullName evidence="9 11">Glutamine phosphoribosylpyrophosphate amidotransferase</fullName>
    </alternativeName>
</protein>
<sequence>MSLELNEEDALREACGLFGCIATGHWPTNLDVAHIIYLGLIALQHRGQESCGIVSSNGDKHIMRTHKGSGLVNHAFQEDDLAKLKGNLGIGHTRYSTLGGTEHLNTQPFVVNMKHAKLALAHNGELVNASELRREIMQRGVGLSTESDSELMIQILCLPPPEPNNETEDNPDWPARIQNLMSRTKTAYSLLIMSGDTIYAVRDPYGLRPLCVGKIIPPTGTQEEESSLGFIKANGVPLSNGNGNVIANGYQVLPDNDDECEGYVVASESCAFPSVSGKLLREVEPGEILEITKNGLRSICIVPRPSDQKMSLCIFEYVYFARPDTYMEGQMVYTARLECGRQLARQSPVEADVVSAVPETSTPAAIGFAEESGIVYREIFSKNRYVGRSFIQPSTRLRQLAVLKKFGPLSDNFKDKRIVLIDDSIVRGTTIAAIIRMLREAGATEVHIRIASPPLHFPCYMGINIPTKEELIANKLNADQLAEQIGADSLVYLTVENLEFAVRKHSNTDEKCGGHCTACLTGKYPVELEW</sequence>
<proteinExistence type="inferred from homology"/>
<evidence type="ECO:0000256" key="13">
    <source>
        <dbReference type="PIRSR" id="PIRSR000485-2"/>
    </source>
</evidence>
<keyword evidence="14" id="KW-0408">Iron</keyword>
<dbReference type="InterPro" id="IPR005854">
    <property type="entry name" value="PurF"/>
</dbReference>
<feature type="binding site" evidence="13">
    <location>
        <position position="422"/>
    </location>
    <ligand>
        <name>Mg(2+)</name>
        <dbReference type="ChEBI" id="CHEBI:18420"/>
    </ligand>
</feature>
<feature type="binding site" evidence="14">
    <location>
        <position position="519"/>
    </location>
    <ligand>
        <name>[4Fe-4S] cluster</name>
        <dbReference type="ChEBI" id="CHEBI:49883"/>
    </ligand>
</feature>
<reference evidence="16 17" key="1">
    <citation type="submission" date="2024-04" db="EMBL/GenBank/DDBJ databases">
        <authorList>
            <person name="Rising A."/>
            <person name="Reimegard J."/>
            <person name="Sonavane S."/>
            <person name="Akerstrom W."/>
            <person name="Nylinder S."/>
            <person name="Hedman E."/>
            <person name="Kallberg Y."/>
        </authorList>
    </citation>
    <scope>NUCLEOTIDE SEQUENCE [LARGE SCALE GENOMIC DNA]</scope>
</reference>
<evidence type="ECO:0000256" key="14">
    <source>
        <dbReference type="PIRSR" id="PIRSR000485-3"/>
    </source>
</evidence>
<evidence type="ECO:0000256" key="2">
    <source>
        <dbReference type="ARBA" id="ARBA00010138"/>
    </source>
</evidence>
<comment type="caution">
    <text evidence="16">The sequence shown here is derived from an EMBL/GenBank/DDBJ whole genome shotgun (WGS) entry which is preliminary data.</text>
</comment>
<keyword evidence="13" id="KW-0460">Magnesium</keyword>
<feature type="domain" description="Glutamine amidotransferase type-2" evidence="15">
    <location>
        <begin position="15"/>
        <end position="294"/>
    </location>
</feature>
<dbReference type="GO" id="GO:0004044">
    <property type="term" value="F:amidophosphoribosyltransferase activity"/>
    <property type="evidence" value="ECO:0007669"/>
    <property type="project" value="UniProtKB-EC"/>
</dbReference>
<evidence type="ECO:0000256" key="11">
    <source>
        <dbReference type="PIRNR" id="PIRNR000485"/>
    </source>
</evidence>
<keyword evidence="4 11" id="KW-0328">Glycosyltransferase</keyword>
<dbReference type="EC" id="2.4.2.14" evidence="3 11"/>
<dbReference type="GO" id="GO:0046872">
    <property type="term" value="F:metal ion binding"/>
    <property type="evidence" value="ECO:0007669"/>
    <property type="project" value="UniProtKB-KW"/>
</dbReference>
<comment type="pathway">
    <text evidence="1 11">Purine metabolism; IMP biosynthesis via de novo pathway; N(1)-(5-phospho-D-ribosyl)glycinamide from 5-phospho-alpha-D-ribose 1-diphosphate: step 1/2.</text>
</comment>
<evidence type="ECO:0000256" key="9">
    <source>
        <dbReference type="ARBA" id="ARBA00033776"/>
    </source>
</evidence>
<organism evidence="16 17">
    <name type="scientific">Larinioides sclopetarius</name>
    <dbReference type="NCBI Taxonomy" id="280406"/>
    <lineage>
        <taxon>Eukaryota</taxon>
        <taxon>Metazoa</taxon>
        <taxon>Ecdysozoa</taxon>
        <taxon>Arthropoda</taxon>
        <taxon>Chelicerata</taxon>
        <taxon>Arachnida</taxon>
        <taxon>Araneae</taxon>
        <taxon>Araneomorphae</taxon>
        <taxon>Entelegynae</taxon>
        <taxon>Araneoidea</taxon>
        <taxon>Araneidae</taxon>
        <taxon>Larinioides</taxon>
    </lineage>
</organism>